<dbReference type="InterPro" id="IPR029057">
    <property type="entry name" value="PRTase-like"/>
</dbReference>
<dbReference type="AlphaFoldDB" id="A0A4R8ZH92"/>
<dbReference type="OrthoDB" id="5242900at2"/>
<dbReference type="CDD" id="cd06223">
    <property type="entry name" value="PRTases_typeI"/>
    <property type="match status" value="1"/>
</dbReference>
<dbReference type="RefSeq" id="WP_104196611.1">
    <property type="nucleotide sequence ID" value="NZ_SOGT01000004.1"/>
</dbReference>
<reference evidence="3 4" key="1">
    <citation type="submission" date="2019-03" db="EMBL/GenBank/DDBJ databases">
        <title>Genomics of glacier-inhabiting Cryobacterium strains.</title>
        <authorList>
            <person name="Liu Q."/>
            <person name="Xin Y.-H."/>
        </authorList>
    </citation>
    <scope>NUCLEOTIDE SEQUENCE [LARGE SCALE GENOMIC DNA]</scope>
    <source>
        <strain evidence="3 4">TMT1-1</strain>
    </source>
</reference>
<dbReference type="InterPro" id="IPR051910">
    <property type="entry name" value="ComF/GntX_DNA_util-trans"/>
</dbReference>
<sequence>MSRQLRARLAAASRDAWATVLPTECSGCGVVDRALCAECRRALVPSVHPVVRDDAVIWAALTYEGAARHAIAAYKDGGRTDAAAALAGPLRAAIVAALAAVPAGRRGRGAARYDAGPGIQLVTIPSSRRAWRVRGYHPVDALLHRAGLHPFPALAQRTEALDQVGLGRAARAANKSNSLVARRPLDGMLVILVDDIVTTGATLLEARRAVSAAGGAVVGLATLAETRRLLSP</sequence>
<evidence type="ECO:0000313" key="3">
    <source>
        <dbReference type="EMBL" id="TFD28043.1"/>
    </source>
</evidence>
<accession>A0A4R8ZH92</accession>
<dbReference type="PANTHER" id="PTHR47505:SF1">
    <property type="entry name" value="DNA UTILIZATION PROTEIN YHGH"/>
    <property type="match status" value="1"/>
</dbReference>
<comment type="similarity">
    <text evidence="1">Belongs to the ComF/GntX family.</text>
</comment>
<dbReference type="Gene3D" id="3.40.50.2020">
    <property type="match status" value="1"/>
</dbReference>
<evidence type="ECO:0000259" key="2">
    <source>
        <dbReference type="Pfam" id="PF00156"/>
    </source>
</evidence>
<feature type="domain" description="Phosphoribosyltransferase" evidence="2">
    <location>
        <begin position="181"/>
        <end position="226"/>
    </location>
</feature>
<comment type="caution">
    <text evidence="3">The sequence shown here is derived from an EMBL/GenBank/DDBJ whole genome shotgun (WGS) entry which is preliminary data.</text>
</comment>
<proteinExistence type="inferred from homology"/>
<dbReference type="SUPFAM" id="SSF53271">
    <property type="entry name" value="PRTase-like"/>
    <property type="match status" value="1"/>
</dbReference>
<evidence type="ECO:0000256" key="1">
    <source>
        <dbReference type="ARBA" id="ARBA00008007"/>
    </source>
</evidence>
<protein>
    <submittedName>
        <fullName evidence="3">ComF family protein</fullName>
    </submittedName>
</protein>
<organism evidence="3 4">
    <name type="scientific">Cryobacterium lyxosi</name>
    <dbReference type="NCBI Taxonomy" id="1259228"/>
    <lineage>
        <taxon>Bacteria</taxon>
        <taxon>Bacillati</taxon>
        <taxon>Actinomycetota</taxon>
        <taxon>Actinomycetes</taxon>
        <taxon>Micrococcales</taxon>
        <taxon>Microbacteriaceae</taxon>
        <taxon>Cryobacterium</taxon>
    </lineage>
</organism>
<gene>
    <name evidence="3" type="ORF">E3T27_03135</name>
</gene>
<name>A0A4R8ZH92_9MICO</name>
<dbReference type="Pfam" id="PF00156">
    <property type="entry name" value="Pribosyltran"/>
    <property type="match status" value="1"/>
</dbReference>
<dbReference type="EMBL" id="SOGT01000004">
    <property type="protein sequence ID" value="TFD28043.1"/>
    <property type="molecule type" value="Genomic_DNA"/>
</dbReference>
<dbReference type="InterPro" id="IPR000836">
    <property type="entry name" value="PRTase_dom"/>
</dbReference>
<evidence type="ECO:0000313" key="4">
    <source>
        <dbReference type="Proteomes" id="UP000298424"/>
    </source>
</evidence>
<dbReference type="PANTHER" id="PTHR47505">
    <property type="entry name" value="DNA UTILIZATION PROTEIN YHGH"/>
    <property type="match status" value="1"/>
</dbReference>
<keyword evidence="4" id="KW-1185">Reference proteome</keyword>
<dbReference type="Proteomes" id="UP000298424">
    <property type="component" value="Unassembled WGS sequence"/>
</dbReference>